<dbReference type="InterPro" id="IPR001387">
    <property type="entry name" value="Cro/C1-type_HTH"/>
</dbReference>
<proteinExistence type="predicted"/>
<dbReference type="PROSITE" id="PS50943">
    <property type="entry name" value="HTH_CROC1"/>
    <property type="match status" value="1"/>
</dbReference>
<feature type="domain" description="HTH cro/C1-type" evidence="2">
    <location>
        <begin position="23"/>
        <end position="77"/>
    </location>
</feature>
<name>A0ABY7PW25_9ACTN</name>
<dbReference type="RefSeq" id="WP_270140038.1">
    <property type="nucleotide sequence ID" value="NZ_CP115450.1"/>
</dbReference>
<protein>
    <submittedName>
        <fullName evidence="3">Pyridoxamine 5'-phosphate oxidase family protein</fullName>
    </submittedName>
</protein>
<evidence type="ECO:0000313" key="3">
    <source>
        <dbReference type="EMBL" id="WBP84653.1"/>
    </source>
</evidence>
<dbReference type="InterPro" id="IPR012349">
    <property type="entry name" value="Split_barrel_FMN-bd"/>
</dbReference>
<dbReference type="EMBL" id="CP115450">
    <property type="protein sequence ID" value="WBP84653.1"/>
    <property type="molecule type" value="Genomic_DNA"/>
</dbReference>
<dbReference type="Pfam" id="PF12900">
    <property type="entry name" value="Pyridox_ox_2"/>
    <property type="match status" value="1"/>
</dbReference>
<reference evidence="4" key="1">
    <citation type="submission" date="2022-12" db="EMBL/GenBank/DDBJ databases">
        <authorList>
            <person name="Mo P."/>
        </authorList>
    </citation>
    <scope>NUCLEOTIDE SEQUENCE [LARGE SCALE GENOMIC DNA]</scope>
    <source>
        <strain evidence="4">HUAS 3-15</strain>
    </source>
</reference>
<evidence type="ECO:0000256" key="1">
    <source>
        <dbReference type="SAM" id="MobiDB-lite"/>
    </source>
</evidence>
<dbReference type="InterPro" id="IPR010982">
    <property type="entry name" value="Lambda_DNA-bd_dom_sf"/>
</dbReference>
<dbReference type="InterPro" id="IPR024747">
    <property type="entry name" value="Pyridox_Oxase-rel"/>
</dbReference>
<evidence type="ECO:0000259" key="2">
    <source>
        <dbReference type="PROSITE" id="PS50943"/>
    </source>
</evidence>
<keyword evidence="4" id="KW-1185">Reference proteome</keyword>
<gene>
    <name evidence="3" type="ORF">O1G21_01485</name>
</gene>
<accession>A0ABY7PW25</accession>
<feature type="region of interest" description="Disordered" evidence="1">
    <location>
        <begin position="1"/>
        <end position="20"/>
    </location>
</feature>
<dbReference type="SUPFAM" id="SSF50475">
    <property type="entry name" value="FMN-binding split barrel"/>
    <property type="match status" value="1"/>
</dbReference>
<dbReference type="SMART" id="SM00530">
    <property type="entry name" value="HTH_XRE"/>
    <property type="match status" value="1"/>
</dbReference>
<dbReference type="SUPFAM" id="SSF47413">
    <property type="entry name" value="lambda repressor-like DNA-binding domains"/>
    <property type="match status" value="1"/>
</dbReference>
<dbReference type="Gene3D" id="2.30.110.10">
    <property type="entry name" value="Electron Transport, Fmn-binding Protein, Chain A"/>
    <property type="match status" value="1"/>
</dbReference>
<organism evidence="3 4">
    <name type="scientific">Kitasatospora cathayae</name>
    <dbReference type="NCBI Taxonomy" id="3004092"/>
    <lineage>
        <taxon>Bacteria</taxon>
        <taxon>Bacillati</taxon>
        <taxon>Actinomycetota</taxon>
        <taxon>Actinomycetes</taxon>
        <taxon>Kitasatosporales</taxon>
        <taxon>Streptomycetaceae</taxon>
        <taxon>Kitasatospora</taxon>
    </lineage>
</organism>
<evidence type="ECO:0000313" key="4">
    <source>
        <dbReference type="Proteomes" id="UP001212821"/>
    </source>
</evidence>
<dbReference type="Proteomes" id="UP001212821">
    <property type="component" value="Chromosome"/>
</dbReference>
<sequence length="238" mass="25405">MKTTNEGRASTRPADPGDLGRRIAHRRTQLGLTRAQTAERGGLDAGFVAYLETHAVPVGVDPLTRLADALDTTVGCLLGGGHDVPSGRARANARVLLEELDPATCWAKLAPGGVGRVLLTTPHGLVALPVNYRVLDATILYRTTADSDLAEATGHEVAFEVDQLDEVFATGWSVLVNGTAAIVSDEDVVHWFEQHADPHPWAGGDRDTWVRIRPTGITGRIIRPEGPPIVDSGYAEAE</sequence>
<dbReference type="Gene3D" id="1.10.260.40">
    <property type="entry name" value="lambda repressor-like DNA-binding domains"/>
    <property type="match status" value="1"/>
</dbReference>
<dbReference type="CDD" id="cd00093">
    <property type="entry name" value="HTH_XRE"/>
    <property type="match status" value="1"/>
</dbReference>